<dbReference type="InterPro" id="IPR013103">
    <property type="entry name" value="RVT_2"/>
</dbReference>
<keyword evidence="1" id="KW-0694">RNA-binding</keyword>
<evidence type="ECO:0000313" key="5">
    <source>
        <dbReference type="Proteomes" id="UP000765509"/>
    </source>
</evidence>
<feature type="compositionally biased region" description="Basic and acidic residues" evidence="2">
    <location>
        <begin position="303"/>
        <end position="312"/>
    </location>
</feature>
<gene>
    <name evidence="4" type="ORF">O181_040927</name>
</gene>
<dbReference type="Proteomes" id="UP000765509">
    <property type="component" value="Unassembled WGS sequence"/>
</dbReference>
<protein>
    <recommendedName>
        <fullName evidence="3">Integrase catalytic domain-containing protein</fullName>
    </recommendedName>
</protein>
<feature type="domain" description="Integrase catalytic" evidence="3">
    <location>
        <begin position="483"/>
        <end position="648"/>
    </location>
</feature>
<dbReference type="GO" id="GO:0003723">
    <property type="term" value="F:RNA binding"/>
    <property type="evidence" value="ECO:0007669"/>
    <property type="project" value="UniProtKB-KW"/>
</dbReference>
<dbReference type="PANTHER" id="PTHR11439:SF483">
    <property type="entry name" value="PEPTIDE SYNTHASE GLIP-LIKE, PUTATIVE (AFU_ORTHOLOGUE AFUA_3G12920)-RELATED"/>
    <property type="match status" value="1"/>
</dbReference>
<sequence>MSNTHPSVPQSTSQITEDELSDSGALKVKVNQLNRTNWVQWRCHMTNYLNGCGYGCLFHIPSEKERVSTKYQRKNSAGLAILWTTVSEELQGILLENDDMFFTAWNALGDVCGKNSTVTICRALTRLTSLFYDPGSSLDHHIDTFLKLYASYKSLVGSSSTKMELSKEMAAAFFLQSLDQDKDLSSLVQNLYDVQPFDVMTITKRVALEQSRRDNITSEALFTNNRNQGNQKKPSGSNKSPTTSNNSENDSKKLQNNKKKRRDKTGNQRESVSKRLEKLEKLLLNNTLSTSANAVTSTTGSDQKIDKEHGSSESDAYYISSEVVNNLTLLSNVTKVNKNIKTFGSSVEVTHQGTLNMYGYHISPVSYAPTGPVNLISVSQLVDHGIKPHYKNDTFLIKRGSSVVAAFNRDGNLYSNRHQSQVNLTHPSEEKDWHTLMGHPSDRYLERLLTQLGINEHFTSSKNCEICSKSKIQQKPHKSTLPQTSKPFYKIHSDTLEISPTTRRGHSYILVLIDDYTRFNRIYLMQSKDQSESMIISFFTELKNKLDVTPAYFHSDRGGEFTSLKLKNYFLKAGTSIEQGAPNSPQTNGVAERFNRSLLSKIRCLLCQSKIPITYWDEAARHASMLLNHTPHRFLNFITPSNRLKASNMRLEPEINYSKLIPFGYKVSVLKLTNISKVAEKTATLCALTYEQYSDAMRFLDIESGKIIISRDFIVPPSFKPSRVNKPTETLPSEVNAPKLEHVHLPSPLTSSVKINACNASKSTEQTNSGSATGVQRPSMKGWDYVPHYDTAPQDISSAINKQNIIEGSRRQDRRSNQTFLTDVVPYAKAIGDTHERGSWQDAMNAEFTSLMQHNTGQLVPHPTDGSKVIGGMWQLTKKRNEFGEIYRYKARWVVLENHQVHMLHYFDTWSSVGQNETFKILLSMTVNLKFVAYQFDVETAFLHGNMDATVYVKQVRGYEVPGKENWVWLLNKSLYGTKQAPRMWKEKITQSLKDLNMFSAQFDESLFINKERSLFLHLHVDDGFLISRQETEIKEFLSKLAKLYVLKVKKYPTQHLGYKIEWLKDGSLFLSQELFAHKILQQFDMSECRPVKTPCNGNFAAVINEELNSFDKTMYQRAIGYVNYLSQHTRPDLVYTVNQLSRFSTKPNLIHWNAMKHVLRYIKGTVNWGIHYQVRQKVNEERPVLEGWADSDYANCSVDRKSVSGNIVMVFGNPISWLSKRQSITAQSTTEAEFISMNICSKQLRWLSMLMVNDMNISMTKPMLYNDNSGSITISKQATLNPNTKHIEVRYQYLQQLISERVLEVCQVSTNDMLADVLTKPLSVIKLSELLPKMHLINQEGVLKLKKMS</sequence>
<dbReference type="OrthoDB" id="2506833at2759"/>
<dbReference type="EMBL" id="AVOT02016205">
    <property type="protein sequence ID" value="MBW0501212.1"/>
    <property type="molecule type" value="Genomic_DNA"/>
</dbReference>
<feature type="region of interest" description="Disordered" evidence="2">
    <location>
        <begin position="219"/>
        <end position="272"/>
    </location>
</feature>
<reference evidence="4" key="1">
    <citation type="submission" date="2021-03" db="EMBL/GenBank/DDBJ databases">
        <title>Draft genome sequence of rust myrtle Austropuccinia psidii MF-1, a brazilian biotype.</title>
        <authorList>
            <person name="Quecine M.C."/>
            <person name="Pachon D.M.R."/>
            <person name="Bonatelli M.L."/>
            <person name="Correr F.H."/>
            <person name="Franceschini L.M."/>
            <person name="Leite T.F."/>
            <person name="Margarido G.R.A."/>
            <person name="Almeida C.A."/>
            <person name="Ferrarezi J.A."/>
            <person name="Labate C.A."/>
        </authorList>
    </citation>
    <scope>NUCLEOTIDE SEQUENCE</scope>
    <source>
        <strain evidence="4">MF-1</strain>
    </source>
</reference>
<dbReference type="InterPro" id="IPR036397">
    <property type="entry name" value="RNaseH_sf"/>
</dbReference>
<dbReference type="GO" id="GO:0015074">
    <property type="term" value="P:DNA integration"/>
    <property type="evidence" value="ECO:0007669"/>
    <property type="project" value="InterPro"/>
</dbReference>
<feature type="compositionally biased region" description="Polar residues" evidence="2">
    <location>
        <begin position="219"/>
        <end position="248"/>
    </location>
</feature>
<dbReference type="GO" id="GO:0005634">
    <property type="term" value="C:nucleus"/>
    <property type="evidence" value="ECO:0007669"/>
    <property type="project" value="UniProtKB-ARBA"/>
</dbReference>
<dbReference type="Pfam" id="PF00665">
    <property type="entry name" value="rve"/>
    <property type="match status" value="1"/>
</dbReference>
<evidence type="ECO:0000256" key="2">
    <source>
        <dbReference type="SAM" id="MobiDB-lite"/>
    </source>
</evidence>
<dbReference type="InterPro" id="IPR001584">
    <property type="entry name" value="Integrase_cat-core"/>
</dbReference>
<dbReference type="PANTHER" id="PTHR11439">
    <property type="entry name" value="GAG-POL-RELATED RETROTRANSPOSON"/>
    <property type="match status" value="1"/>
</dbReference>
<organism evidence="4 5">
    <name type="scientific">Austropuccinia psidii MF-1</name>
    <dbReference type="NCBI Taxonomy" id="1389203"/>
    <lineage>
        <taxon>Eukaryota</taxon>
        <taxon>Fungi</taxon>
        <taxon>Dikarya</taxon>
        <taxon>Basidiomycota</taxon>
        <taxon>Pucciniomycotina</taxon>
        <taxon>Pucciniomycetes</taxon>
        <taxon>Pucciniales</taxon>
        <taxon>Sphaerophragmiaceae</taxon>
        <taxon>Austropuccinia</taxon>
    </lineage>
</organism>
<feature type="compositionally biased region" description="Polar residues" evidence="2">
    <location>
        <begin position="1"/>
        <end position="15"/>
    </location>
</feature>
<accession>A0A9Q3DJU1</accession>
<dbReference type="SUPFAM" id="SSF56672">
    <property type="entry name" value="DNA/RNA polymerases"/>
    <property type="match status" value="1"/>
</dbReference>
<proteinExistence type="predicted"/>
<dbReference type="CDD" id="cd09272">
    <property type="entry name" value="RNase_HI_RT_Ty1"/>
    <property type="match status" value="1"/>
</dbReference>
<dbReference type="SUPFAM" id="SSF53098">
    <property type="entry name" value="Ribonuclease H-like"/>
    <property type="match status" value="1"/>
</dbReference>
<keyword evidence="5" id="KW-1185">Reference proteome</keyword>
<dbReference type="PROSITE" id="PS50994">
    <property type="entry name" value="INTEGRASE"/>
    <property type="match status" value="1"/>
</dbReference>
<feature type="region of interest" description="Disordered" evidence="2">
    <location>
        <begin position="1"/>
        <end position="20"/>
    </location>
</feature>
<evidence type="ECO:0000256" key="1">
    <source>
        <dbReference type="ARBA" id="ARBA00022884"/>
    </source>
</evidence>
<evidence type="ECO:0000259" key="3">
    <source>
        <dbReference type="PROSITE" id="PS50994"/>
    </source>
</evidence>
<feature type="region of interest" description="Disordered" evidence="2">
    <location>
        <begin position="293"/>
        <end position="312"/>
    </location>
</feature>
<dbReference type="InterPro" id="IPR043502">
    <property type="entry name" value="DNA/RNA_pol_sf"/>
</dbReference>
<dbReference type="Pfam" id="PF07727">
    <property type="entry name" value="RVT_2"/>
    <property type="match status" value="1"/>
</dbReference>
<feature type="compositionally biased region" description="Polar residues" evidence="2">
    <location>
        <begin position="293"/>
        <end position="302"/>
    </location>
</feature>
<comment type="caution">
    <text evidence="4">The sequence shown here is derived from an EMBL/GenBank/DDBJ whole genome shotgun (WGS) entry which is preliminary data.</text>
</comment>
<dbReference type="Gene3D" id="3.30.420.10">
    <property type="entry name" value="Ribonuclease H-like superfamily/Ribonuclease H"/>
    <property type="match status" value="1"/>
</dbReference>
<evidence type="ECO:0000313" key="4">
    <source>
        <dbReference type="EMBL" id="MBW0501212.1"/>
    </source>
</evidence>
<name>A0A9Q3DJU1_9BASI</name>
<dbReference type="InterPro" id="IPR012337">
    <property type="entry name" value="RNaseH-like_sf"/>
</dbReference>